<protein>
    <submittedName>
        <fullName evidence="2">Spindle pole body protein pcp1</fullName>
    </submittedName>
</protein>
<name>A0A2K1QXN7_9PEZI</name>
<proteinExistence type="predicted"/>
<feature type="compositionally biased region" description="Pro residues" evidence="1">
    <location>
        <begin position="10"/>
        <end position="19"/>
    </location>
</feature>
<accession>A0A2K1QXN7</accession>
<feature type="compositionally biased region" description="Low complexity" evidence="1">
    <location>
        <begin position="326"/>
        <end position="344"/>
    </location>
</feature>
<evidence type="ECO:0000313" key="2">
    <source>
        <dbReference type="EMBL" id="PNS19818.1"/>
    </source>
</evidence>
<dbReference type="AlphaFoldDB" id="A0A2K1QXN7"/>
<feature type="region of interest" description="Disordered" evidence="1">
    <location>
        <begin position="83"/>
        <end position="123"/>
    </location>
</feature>
<dbReference type="Proteomes" id="UP000243797">
    <property type="component" value="Unassembled WGS sequence"/>
</dbReference>
<reference evidence="2 3" key="1">
    <citation type="submission" date="2017-06" db="EMBL/GenBank/DDBJ databases">
        <title>Draft genome sequence of a variant of Elsinoe murrayae.</title>
        <authorList>
            <person name="Cheng Q."/>
        </authorList>
    </citation>
    <scope>NUCLEOTIDE SEQUENCE [LARGE SCALE GENOMIC DNA]</scope>
    <source>
        <strain evidence="2 3">CQ-2017a</strain>
    </source>
</reference>
<feature type="compositionally biased region" description="Basic residues" evidence="1">
    <location>
        <begin position="290"/>
        <end position="301"/>
    </location>
</feature>
<feature type="compositionally biased region" description="Basic and acidic residues" evidence="1">
    <location>
        <begin position="355"/>
        <end position="382"/>
    </location>
</feature>
<feature type="region of interest" description="Disordered" evidence="1">
    <location>
        <begin position="317"/>
        <end position="382"/>
    </location>
</feature>
<feature type="compositionally biased region" description="Polar residues" evidence="1">
    <location>
        <begin position="30"/>
        <end position="39"/>
    </location>
</feature>
<dbReference type="OrthoDB" id="3916474at2759"/>
<dbReference type="InParanoid" id="A0A2K1QXN7"/>
<organism evidence="2 3">
    <name type="scientific">Sphaceloma murrayae</name>
    <dbReference type="NCBI Taxonomy" id="2082308"/>
    <lineage>
        <taxon>Eukaryota</taxon>
        <taxon>Fungi</taxon>
        <taxon>Dikarya</taxon>
        <taxon>Ascomycota</taxon>
        <taxon>Pezizomycotina</taxon>
        <taxon>Dothideomycetes</taxon>
        <taxon>Dothideomycetidae</taxon>
        <taxon>Myriangiales</taxon>
        <taxon>Elsinoaceae</taxon>
        <taxon>Sphaceloma</taxon>
    </lineage>
</organism>
<evidence type="ECO:0000256" key="1">
    <source>
        <dbReference type="SAM" id="MobiDB-lite"/>
    </source>
</evidence>
<keyword evidence="3" id="KW-1185">Reference proteome</keyword>
<comment type="caution">
    <text evidence="2">The sequence shown here is derived from an EMBL/GenBank/DDBJ whole genome shotgun (WGS) entry which is preliminary data.</text>
</comment>
<dbReference type="EMBL" id="NKHZ01000029">
    <property type="protein sequence ID" value="PNS19818.1"/>
    <property type="molecule type" value="Genomic_DNA"/>
</dbReference>
<sequence length="417" mass="45531">MPSLIDSAPSLPPSSPAPRPSKRSPVHTPLLQSIDTSPASIEAYQRRQEAFRLPKAPFVQGFSDADIFGIRIPVSDAEGRAENVGFRTRGTGHGRRRGDAARETVPADQENGLGERVAEPSKASTWIREGPARPLGELRLSLGTENTMDVDSSLSLDEEDSFAVGTRGGGMKRRVRDGPGSESDGERKFSAEYPPSPRKSPVKRLFFRQLTGEGGDADSAYGSGTHSFDEAEGDVEESFLGVMAGTSTSRKGKGVVTTMEPTKRTRMETTLEAEPLGEMPPFERVERPSRPRRSLMRRRRTTVHEDMTLPKVDAGTRITKGEPRRVGSGSSLSSVEEAAVVAEAQSPRKSGRPSVRREASLREVRGTPREAEEQRQRTTEERMWEACGKDVARWNKGDFSSGAVGGLAKGLEVLCRW</sequence>
<feature type="region of interest" description="Disordered" evidence="1">
    <location>
        <begin position="1"/>
        <end position="39"/>
    </location>
</feature>
<feature type="region of interest" description="Disordered" evidence="1">
    <location>
        <begin position="159"/>
        <end position="301"/>
    </location>
</feature>
<feature type="compositionally biased region" description="Basic and acidic residues" evidence="1">
    <location>
        <begin position="176"/>
        <end position="190"/>
    </location>
</feature>
<evidence type="ECO:0000313" key="3">
    <source>
        <dbReference type="Proteomes" id="UP000243797"/>
    </source>
</evidence>
<gene>
    <name evidence="2" type="ORF">CAC42_7785</name>
</gene>